<feature type="domain" description="MOSC" evidence="1">
    <location>
        <begin position="38"/>
        <end position="173"/>
    </location>
</feature>
<dbReference type="Gene3D" id="2.40.33.20">
    <property type="entry name" value="PK beta-barrel domain-like"/>
    <property type="match status" value="1"/>
</dbReference>
<protein>
    <submittedName>
        <fullName evidence="2">MOSC domain-containing protein YiiM</fullName>
    </submittedName>
</protein>
<organism evidence="2 3">
    <name type="scientific">Cytobacillus eiseniae</name>
    <dbReference type="NCBI Taxonomy" id="762947"/>
    <lineage>
        <taxon>Bacteria</taxon>
        <taxon>Bacillati</taxon>
        <taxon>Bacillota</taxon>
        <taxon>Bacilli</taxon>
        <taxon>Bacillales</taxon>
        <taxon>Bacillaceae</taxon>
        <taxon>Cytobacillus</taxon>
    </lineage>
</organism>
<dbReference type="PANTHER" id="PTHR30212:SF2">
    <property type="entry name" value="PROTEIN YIIM"/>
    <property type="match status" value="1"/>
</dbReference>
<comment type="caution">
    <text evidence="2">The sequence shown here is derived from an EMBL/GenBank/DDBJ whole genome shotgun (WGS) entry which is preliminary data.</text>
</comment>
<dbReference type="InterPro" id="IPR005163">
    <property type="entry name" value="Tri_helical_YiiM-like"/>
</dbReference>
<dbReference type="PROSITE" id="PS51340">
    <property type="entry name" value="MOSC"/>
    <property type="match status" value="1"/>
</dbReference>
<dbReference type="InterPro" id="IPR052353">
    <property type="entry name" value="Benzoxazolinone_Detox_Enz"/>
</dbReference>
<sequence length="239" mass="27407">MEQQPYLEKIFIGKVKTIGNANATTTMEKVWKSGMFKEPVRDSTWLGKVNLDGDEQADLKHHGGPEKAVMAYAQKHYIDWGRELNNSQIQAGAMGENFSVINMDEETVCIGDIYEIGEAVIQVSQPRQPCWKPARRFKTIDFALRIQKSGRTGWYFRVLKEGFVKEQTAIKLIDRPYPEWTIAKCNEVMHEHKTDLDRSAQLAACRYLAINWRETLTKRVQGQEAPSIAERVYGPNVEK</sequence>
<keyword evidence="3" id="KW-1185">Reference proteome</keyword>
<dbReference type="RefSeq" id="WP_066394769.1">
    <property type="nucleotide sequence ID" value="NZ_JAGIKZ010000001.1"/>
</dbReference>
<gene>
    <name evidence="2" type="ORF">J2Z40_000143</name>
</gene>
<evidence type="ECO:0000313" key="3">
    <source>
        <dbReference type="Proteomes" id="UP001519293"/>
    </source>
</evidence>
<evidence type="ECO:0000313" key="2">
    <source>
        <dbReference type="EMBL" id="MBP2239590.1"/>
    </source>
</evidence>
<dbReference type="InterPro" id="IPR011037">
    <property type="entry name" value="Pyrv_Knase-like_insert_dom_sf"/>
</dbReference>
<evidence type="ECO:0000259" key="1">
    <source>
        <dbReference type="PROSITE" id="PS51340"/>
    </source>
</evidence>
<proteinExistence type="predicted"/>
<dbReference type="InterPro" id="IPR005302">
    <property type="entry name" value="MoCF_Sase_C"/>
</dbReference>
<reference evidence="2 3" key="1">
    <citation type="submission" date="2021-03" db="EMBL/GenBank/DDBJ databases">
        <title>Genomic Encyclopedia of Type Strains, Phase IV (KMG-IV): sequencing the most valuable type-strain genomes for metagenomic binning, comparative biology and taxonomic classification.</title>
        <authorList>
            <person name="Goeker M."/>
        </authorList>
    </citation>
    <scope>NUCLEOTIDE SEQUENCE [LARGE SCALE GENOMIC DNA]</scope>
    <source>
        <strain evidence="2 3">DSM 26675</strain>
    </source>
</reference>
<dbReference type="SUPFAM" id="SSF50800">
    <property type="entry name" value="PK beta-barrel domain-like"/>
    <property type="match status" value="1"/>
</dbReference>
<dbReference type="Pfam" id="PF03473">
    <property type="entry name" value="MOSC"/>
    <property type="match status" value="1"/>
</dbReference>
<accession>A0ABS4R9L7</accession>
<name>A0ABS4R9L7_9BACI</name>
<dbReference type="Pfam" id="PF03475">
    <property type="entry name" value="YiiM_3-alpha"/>
    <property type="match status" value="1"/>
</dbReference>
<dbReference type="PANTHER" id="PTHR30212">
    <property type="entry name" value="PROTEIN YIIM"/>
    <property type="match status" value="1"/>
</dbReference>
<dbReference type="EMBL" id="JAGIKZ010000001">
    <property type="protein sequence ID" value="MBP2239590.1"/>
    <property type="molecule type" value="Genomic_DNA"/>
</dbReference>
<dbReference type="Proteomes" id="UP001519293">
    <property type="component" value="Unassembled WGS sequence"/>
</dbReference>